<evidence type="ECO:0000256" key="1">
    <source>
        <dbReference type="ARBA" id="ARBA00004123"/>
    </source>
</evidence>
<comment type="subcellular location">
    <subcellularLocation>
        <location evidence="1">Nucleus</location>
    </subcellularLocation>
</comment>
<dbReference type="Gene3D" id="4.10.240.10">
    <property type="entry name" value="Zn(2)-C6 fungal-type DNA-binding domain"/>
    <property type="match status" value="1"/>
</dbReference>
<keyword evidence="3" id="KW-0238">DNA-binding</keyword>
<proteinExistence type="predicted"/>
<dbReference type="SMART" id="SM00066">
    <property type="entry name" value="GAL4"/>
    <property type="match status" value="1"/>
</dbReference>
<dbReference type="GO" id="GO:0005634">
    <property type="term" value="C:nucleus"/>
    <property type="evidence" value="ECO:0007669"/>
    <property type="project" value="UniProtKB-SubCell"/>
</dbReference>
<dbReference type="Proteomes" id="UP000326565">
    <property type="component" value="Unassembled WGS sequence"/>
</dbReference>
<evidence type="ECO:0000256" key="5">
    <source>
        <dbReference type="ARBA" id="ARBA00023242"/>
    </source>
</evidence>
<sequence>MLMDQRTRLRKACDACSIRKVKCDTSGPPCRSCASLDIPCTYERPSRRRGPPNRHAEALKRQKLTASPAGSPTPSDNTSPESAGLMGSPHPLSSSVFSLESICPWPTIRLLIDDYFTYIHPLIPVPHEPTFRAALERREDVTNRTFLALAASMIGTLVASFPRRPKFHLKTAVEKAAFPHSMALMRRCRDVAVQARGAGYLDRSGTVYDAAISYFLSVCSGYMWNMRTCRSYLSECLTMLHVYDLCGQSTRMRTMSPPSPSSSSSRLSQDQPGGSGDGQLDIIEQELGRRLFYTVMVGYRTLQQIGSNDSTFHIPPETPTERYPPLPLEVDDEFIFSTHVESQPPNKVSRLMGFNLNVRVYNSYNQVSAWEVAFGSGQPFDWERQRIAIWESLQKAKSAVASAPRELRLHSSTLGQDPGSSPAKDLNSYERRHIQYEIQKANIYASQLGTRSFLAEKYWALYGTWKAYNKRAEKASLRNQLPVKAEEESFNAVGADADAQSDHIGAAMAEERRIVIRDMFVLLRSINEVNMEPNGPSFTAKVRQVASTLLNLPHPNMEPADSTTLASGPHPLTVAEAESYLYAFIDTLVRLEGMTAPNPGAVEISPNTNGQSTSYLSDHDRDEEELRKWASLKDYQARFAAAGGMFSEL</sequence>
<dbReference type="GO" id="GO:0008270">
    <property type="term" value="F:zinc ion binding"/>
    <property type="evidence" value="ECO:0007669"/>
    <property type="project" value="InterPro"/>
</dbReference>
<dbReference type="PROSITE" id="PS50048">
    <property type="entry name" value="ZN2_CY6_FUNGAL_2"/>
    <property type="match status" value="1"/>
</dbReference>
<dbReference type="InterPro" id="IPR001138">
    <property type="entry name" value="Zn2Cys6_DnaBD"/>
</dbReference>
<dbReference type="PANTHER" id="PTHR47540">
    <property type="entry name" value="THIAMINE REPRESSIBLE GENES REGULATORY PROTEIN THI5"/>
    <property type="match status" value="1"/>
</dbReference>
<dbReference type="CDD" id="cd12148">
    <property type="entry name" value="fungal_TF_MHR"/>
    <property type="match status" value="1"/>
</dbReference>
<dbReference type="InterPro" id="IPR051711">
    <property type="entry name" value="Stress_Response_Reg"/>
</dbReference>
<dbReference type="GO" id="GO:0043565">
    <property type="term" value="F:sequence-specific DNA binding"/>
    <property type="evidence" value="ECO:0007669"/>
    <property type="project" value="TreeGrafter"/>
</dbReference>
<dbReference type="PROSITE" id="PS00463">
    <property type="entry name" value="ZN2_CY6_FUNGAL_1"/>
    <property type="match status" value="1"/>
</dbReference>
<dbReference type="InterPro" id="IPR036864">
    <property type="entry name" value="Zn2-C6_fun-type_DNA-bd_sf"/>
</dbReference>
<protein>
    <recommendedName>
        <fullName evidence="7">Zn(2)-C6 fungal-type domain-containing protein</fullName>
    </recommendedName>
</protein>
<evidence type="ECO:0000256" key="3">
    <source>
        <dbReference type="ARBA" id="ARBA00023125"/>
    </source>
</evidence>
<reference evidence="8 9" key="1">
    <citation type="submission" date="2019-04" db="EMBL/GenBank/DDBJ databases">
        <title>Friends and foes A comparative genomics study of 23 Aspergillus species from section Flavi.</title>
        <authorList>
            <consortium name="DOE Joint Genome Institute"/>
            <person name="Kjaerbolling I."/>
            <person name="Vesth T."/>
            <person name="Frisvad J.C."/>
            <person name="Nybo J.L."/>
            <person name="Theobald S."/>
            <person name="Kildgaard S."/>
            <person name="Isbrandt T."/>
            <person name="Kuo A."/>
            <person name="Sato A."/>
            <person name="Lyhne E.K."/>
            <person name="Kogle M.E."/>
            <person name="Wiebenga A."/>
            <person name="Kun R.S."/>
            <person name="Lubbers R.J."/>
            <person name="Makela M.R."/>
            <person name="Barry K."/>
            <person name="Chovatia M."/>
            <person name="Clum A."/>
            <person name="Daum C."/>
            <person name="Haridas S."/>
            <person name="He G."/>
            <person name="LaButti K."/>
            <person name="Lipzen A."/>
            <person name="Mondo S."/>
            <person name="Riley R."/>
            <person name="Salamov A."/>
            <person name="Simmons B.A."/>
            <person name="Magnuson J.K."/>
            <person name="Henrissat B."/>
            <person name="Mortensen U.H."/>
            <person name="Larsen T.O."/>
            <person name="Devries R.P."/>
            <person name="Grigoriev I.V."/>
            <person name="Machida M."/>
            <person name="Baker S.E."/>
            <person name="Andersen M.R."/>
        </authorList>
    </citation>
    <scope>NUCLEOTIDE SEQUENCE [LARGE SCALE GENOMIC DNA]</scope>
    <source>
        <strain evidence="8 9">CBS 151.66</strain>
    </source>
</reference>
<dbReference type="PANTHER" id="PTHR47540:SF5">
    <property type="entry name" value="ZN(II)2CYS6 TRANSCRIPTION FACTOR"/>
    <property type="match status" value="1"/>
</dbReference>
<evidence type="ECO:0000313" key="9">
    <source>
        <dbReference type="Proteomes" id="UP000326565"/>
    </source>
</evidence>
<dbReference type="OrthoDB" id="5284003at2759"/>
<evidence type="ECO:0000256" key="6">
    <source>
        <dbReference type="SAM" id="MobiDB-lite"/>
    </source>
</evidence>
<evidence type="ECO:0000259" key="7">
    <source>
        <dbReference type="PROSITE" id="PS50048"/>
    </source>
</evidence>
<keyword evidence="5" id="KW-0539">Nucleus</keyword>
<feature type="region of interest" description="Disordered" evidence="6">
    <location>
        <begin position="252"/>
        <end position="280"/>
    </location>
</feature>
<dbReference type="Pfam" id="PF00172">
    <property type="entry name" value="Zn_clus"/>
    <property type="match status" value="1"/>
</dbReference>
<dbReference type="SUPFAM" id="SSF57701">
    <property type="entry name" value="Zn2/Cys6 DNA-binding domain"/>
    <property type="match status" value="1"/>
</dbReference>
<dbReference type="GO" id="GO:0000981">
    <property type="term" value="F:DNA-binding transcription factor activity, RNA polymerase II-specific"/>
    <property type="evidence" value="ECO:0007669"/>
    <property type="project" value="InterPro"/>
</dbReference>
<keyword evidence="2" id="KW-0805">Transcription regulation</keyword>
<accession>A0A5N5WS90</accession>
<feature type="compositionally biased region" description="Polar residues" evidence="6">
    <location>
        <begin position="64"/>
        <end position="81"/>
    </location>
</feature>
<gene>
    <name evidence="8" type="ORF">BDV29DRAFT_179361</name>
</gene>
<feature type="domain" description="Zn(2)-C6 fungal-type" evidence="7">
    <location>
        <begin position="12"/>
        <end position="42"/>
    </location>
</feature>
<dbReference type="CDD" id="cd00067">
    <property type="entry name" value="GAL4"/>
    <property type="match status" value="1"/>
</dbReference>
<evidence type="ECO:0000256" key="2">
    <source>
        <dbReference type="ARBA" id="ARBA00023015"/>
    </source>
</evidence>
<dbReference type="EMBL" id="ML732275">
    <property type="protein sequence ID" value="KAB8071341.1"/>
    <property type="molecule type" value="Genomic_DNA"/>
</dbReference>
<name>A0A5N5WS90_9EURO</name>
<feature type="compositionally biased region" description="Low complexity" evidence="6">
    <location>
        <begin position="252"/>
        <end position="272"/>
    </location>
</feature>
<keyword evidence="4" id="KW-0804">Transcription</keyword>
<feature type="region of interest" description="Disordered" evidence="6">
    <location>
        <begin position="44"/>
        <end position="87"/>
    </location>
</feature>
<organism evidence="8 9">
    <name type="scientific">Aspergillus leporis</name>
    <dbReference type="NCBI Taxonomy" id="41062"/>
    <lineage>
        <taxon>Eukaryota</taxon>
        <taxon>Fungi</taxon>
        <taxon>Dikarya</taxon>
        <taxon>Ascomycota</taxon>
        <taxon>Pezizomycotina</taxon>
        <taxon>Eurotiomycetes</taxon>
        <taxon>Eurotiomycetidae</taxon>
        <taxon>Eurotiales</taxon>
        <taxon>Aspergillaceae</taxon>
        <taxon>Aspergillus</taxon>
        <taxon>Aspergillus subgen. Circumdati</taxon>
    </lineage>
</organism>
<dbReference type="AlphaFoldDB" id="A0A5N5WS90"/>
<evidence type="ECO:0000313" key="8">
    <source>
        <dbReference type="EMBL" id="KAB8071341.1"/>
    </source>
</evidence>
<evidence type="ECO:0000256" key="4">
    <source>
        <dbReference type="ARBA" id="ARBA00023163"/>
    </source>
</evidence>
<dbReference type="GO" id="GO:0045944">
    <property type="term" value="P:positive regulation of transcription by RNA polymerase II"/>
    <property type="evidence" value="ECO:0007669"/>
    <property type="project" value="TreeGrafter"/>
</dbReference>
<keyword evidence="9" id="KW-1185">Reference proteome</keyword>